<dbReference type="EMBL" id="JBHSUS010000001">
    <property type="protein sequence ID" value="MFC6440271.1"/>
    <property type="molecule type" value="Genomic_DNA"/>
</dbReference>
<evidence type="ECO:0000313" key="2">
    <source>
        <dbReference type="Proteomes" id="UP001596364"/>
    </source>
</evidence>
<keyword evidence="2" id="KW-1185">Reference proteome</keyword>
<proteinExistence type="predicted"/>
<protein>
    <submittedName>
        <fullName evidence="1">Uncharacterized protein</fullName>
    </submittedName>
</protein>
<name>A0ABW1XKF5_9ALTE</name>
<accession>A0ABW1XKF5</accession>
<gene>
    <name evidence="1" type="ORF">ACFP85_08935</name>
</gene>
<dbReference type="RefSeq" id="WP_131258073.1">
    <property type="nucleotide sequence ID" value="NZ_JBHSUS010000001.1"/>
</dbReference>
<reference evidence="2" key="1">
    <citation type="journal article" date="2019" name="Int. J. Syst. Evol. Microbiol.">
        <title>The Global Catalogue of Microorganisms (GCM) 10K type strain sequencing project: providing services to taxonomists for standard genome sequencing and annotation.</title>
        <authorList>
            <consortium name="The Broad Institute Genomics Platform"/>
            <consortium name="The Broad Institute Genome Sequencing Center for Infectious Disease"/>
            <person name="Wu L."/>
            <person name="Ma J."/>
        </authorList>
    </citation>
    <scope>NUCLEOTIDE SEQUENCE [LARGE SCALE GENOMIC DNA]</scope>
    <source>
        <strain evidence="2">CGMCC 1.16031</strain>
    </source>
</reference>
<sequence>MALLTSKRWIADLPRHHPARLLISERREHQDIVNWLRRENIDFCYNPVPQGIELKLFVTMDEPDVPDL</sequence>
<organism evidence="1 2">
    <name type="scientific">Pseudobowmanella zhangzhouensis</name>
    <dbReference type="NCBI Taxonomy" id="1537679"/>
    <lineage>
        <taxon>Bacteria</taxon>
        <taxon>Pseudomonadati</taxon>
        <taxon>Pseudomonadota</taxon>
        <taxon>Gammaproteobacteria</taxon>
        <taxon>Alteromonadales</taxon>
        <taxon>Alteromonadaceae</taxon>
    </lineage>
</organism>
<evidence type="ECO:0000313" key="1">
    <source>
        <dbReference type="EMBL" id="MFC6440271.1"/>
    </source>
</evidence>
<comment type="caution">
    <text evidence="1">The sequence shown here is derived from an EMBL/GenBank/DDBJ whole genome shotgun (WGS) entry which is preliminary data.</text>
</comment>
<dbReference type="Proteomes" id="UP001596364">
    <property type="component" value="Unassembled WGS sequence"/>
</dbReference>